<accession>A0A6A5KS00</accession>
<keyword evidence="3" id="KW-1185">Reference proteome</keyword>
<evidence type="ECO:0000313" key="3">
    <source>
        <dbReference type="Proteomes" id="UP000800040"/>
    </source>
</evidence>
<keyword evidence="1" id="KW-0732">Signal</keyword>
<evidence type="ECO:0000313" key="2">
    <source>
        <dbReference type="EMBL" id="KAF1838930.1"/>
    </source>
</evidence>
<proteinExistence type="predicted"/>
<gene>
    <name evidence="2" type="ORF">BDW02DRAFT_564527</name>
</gene>
<protein>
    <submittedName>
        <fullName evidence="2">Uncharacterized protein</fullName>
    </submittedName>
</protein>
<organism evidence="2 3">
    <name type="scientific">Decorospora gaudefroyi</name>
    <dbReference type="NCBI Taxonomy" id="184978"/>
    <lineage>
        <taxon>Eukaryota</taxon>
        <taxon>Fungi</taxon>
        <taxon>Dikarya</taxon>
        <taxon>Ascomycota</taxon>
        <taxon>Pezizomycotina</taxon>
        <taxon>Dothideomycetes</taxon>
        <taxon>Pleosporomycetidae</taxon>
        <taxon>Pleosporales</taxon>
        <taxon>Pleosporineae</taxon>
        <taxon>Pleosporaceae</taxon>
        <taxon>Decorospora</taxon>
    </lineage>
</organism>
<dbReference type="EMBL" id="ML975248">
    <property type="protein sequence ID" value="KAF1838930.1"/>
    <property type="molecule type" value="Genomic_DNA"/>
</dbReference>
<feature type="chain" id="PRO_5025330009" evidence="1">
    <location>
        <begin position="20"/>
        <end position="175"/>
    </location>
</feature>
<sequence length="175" mass="18987">MHVTTAYAAILAFATTALATPVELDPKNIAATALANPVKRDPNTFGLWYSHYFQTGNCIPTVGCQPVNYIETVVHDDCNGGGCNGNTVLGLSPADAYCDVDFEVCGRTMRIVWRSDGDCREIRNLSPDNNGEGYGVAVENGVDVANCYVDFKYSDRCVIFAGSVENESRVSCFFM</sequence>
<dbReference type="AlphaFoldDB" id="A0A6A5KS00"/>
<name>A0A6A5KS00_9PLEO</name>
<dbReference type="OrthoDB" id="3656752at2759"/>
<evidence type="ECO:0000256" key="1">
    <source>
        <dbReference type="SAM" id="SignalP"/>
    </source>
</evidence>
<feature type="signal peptide" evidence="1">
    <location>
        <begin position="1"/>
        <end position="19"/>
    </location>
</feature>
<reference evidence="2" key="1">
    <citation type="submission" date="2020-01" db="EMBL/GenBank/DDBJ databases">
        <authorList>
            <consortium name="DOE Joint Genome Institute"/>
            <person name="Haridas S."/>
            <person name="Albert R."/>
            <person name="Binder M."/>
            <person name="Bloem J."/>
            <person name="Labutti K."/>
            <person name="Salamov A."/>
            <person name="Andreopoulos B."/>
            <person name="Baker S.E."/>
            <person name="Barry K."/>
            <person name="Bills G."/>
            <person name="Bluhm B.H."/>
            <person name="Cannon C."/>
            <person name="Castanera R."/>
            <person name="Culley D.E."/>
            <person name="Daum C."/>
            <person name="Ezra D."/>
            <person name="Gonzalez J.B."/>
            <person name="Henrissat B."/>
            <person name="Kuo A."/>
            <person name="Liang C."/>
            <person name="Lipzen A."/>
            <person name="Lutzoni F."/>
            <person name="Magnuson J."/>
            <person name="Mondo S."/>
            <person name="Nolan M."/>
            <person name="Ohm R."/>
            <person name="Pangilinan J."/>
            <person name="Park H.-J."/>
            <person name="Ramirez L."/>
            <person name="Alfaro M."/>
            <person name="Sun H."/>
            <person name="Tritt A."/>
            <person name="Yoshinaga Y."/>
            <person name="Zwiers L.-H."/>
            <person name="Turgeon B.G."/>
            <person name="Goodwin S.B."/>
            <person name="Spatafora J.W."/>
            <person name="Crous P.W."/>
            <person name="Grigoriev I.V."/>
        </authorList>
    </citation>
    <scope>NUCLEOTIDE SEQUENCE</scope>
    <source>
        <strain evidence="2">P77</strain>
    </source>
</reference>
<dbReference type="Proteomes" id="UP000800040">
    <property type="component" value="Unassembled WGS sequence"/>
</dbReference>